<name>A0A9X4RK85_9CYAN</name>
<feature type="domain" description="Transposase IS701-like DDE" evidence="1">
    <location>
        <begin position="36"/>
        <end position="134"/>
    </location>
</feature>
<dbReference type="InterPro" id="IPR038721">
    <property type="entry name" value="IS701-like_DDE_dom"/>
</dbReference>
<proteinExistence type="predicted"/>
<accession>A0A9X4RK85</accession>
<reference evidence="2" key="1">
    <citation type="submission" date="2019-05" db="EMBL/GenBank/DDBJ databases">
        <title>Whole genome sequencing of Pseudanabaena catenata USMAC16.</title>
        <authorList>
            <person name="Khan Z."/>
            <person name="Omar W.M."/>
            <person name="Convey P."/>
            <person name="Merican F."/>
            <person name="Najimudin N."/>
        </authorList>
    </citation>
    <scope>NUCLEOTIDE SEQUENCE</scope>
    <source>
        <strain evidence="2">USMAC16</strain>
    </source>
</reference>
<comment type="caution">
    <text evidence="2">The sequence shown here is derived from an EMBL/GenBank/DDBJ whole genome shotgun (WGS) entry which is preliminary data.</text>
</comment>
<evidence type="ECO:0000313" key="2">
    <source>
        <dbReference type="EMBL" id="MDG3496770.1"/>
    </source>
</evidence>
<dbReference type="EMBL" id="VBTY01000226">
    <property type="protein sequence ID" value="MDG3496770.1"/>
    <property type="molecule type" value="Genomic_DNA"/>
</dbReference>
<dbReference type="Proteomes" id="UP001152872">
    <property type="component" value="Unassembled WGS sequence"/>
</dbReference>
<gene>
    <name evidence="2" type="ORF">FEV09_19710</name>
</gene>
<organism evidence="2 3">
    <name type="scientific">Pseudanabaena catenata USMAC16</name>
    <dbReference type="NCBI Taxonomy" id="1855837"/>
    <lineage>
        <taxon>Bacteria</taxon>
        <taxon>Bacillati</taxon>
        <taxon>Cyanobacteriota</taxon>
        <taxon>Cyanophyceae</taxon>
        <taxon>Pseudanabaenales</taxon>
        <taxon>Pseudanabaenaceae</taxon>
        <taxon>Pseudanabaena</taxon>
    </lineage>
</organism>
<evidence type="ECO:0000259" key="1">
    <source>
        <dbReference type="Pfam" id="PF13546"/>
    </source>
</evidence>
<evidence type="ECO:0000313" key="3">
    <source>
        <dbReference type="Proteomes" id="UP001152872"/>
    </source>
</evidence>
<protein>
    <recommendedName>
        <fullName evidence="1">Transposase IS701-like DDE domain-containing protein</fullName>
    </recommendedName>
</protein>
<dbReference type="Pfam" id="PF13546">
    <property type="entry name" value="DDE_5"/>
    <property type="match status" value="1"/>
</dbReference>
<keyword evidence="3" id="KW-1185">Reference proteome</keyword>
<sequence length="170" mass="19062">DYSTLGGWPEMKGVGANSVMSRADQSFETAAQRGAFQLRQVCRDLSVRPIATYDSEYGSAAFMNLTEDIPADLLLRLRPNRCLYKAPEPYSGSGRPRKHGDKFQLANADSWGDSSATFSLEDETVGQVQIQQWSDLHFKKAAQRNFQVIRVTHPHCSGLWLAWVGNRCHL</sequence>
<dbReference type="AlphaFoldDB" id="A0A9X4RK85"/>
<feature type="non-terminal residue" evidence="2">
    <location>
        <position position="1"/>
    </location>
</feature>